<protein>
    <recommendedName>
        <fullName evidence="5">Fimbrial assembly protein</fullName>
    </recommendedName>
</protein>
<feature type="transmembrane region" description="Helical" evidence="2">
    <location>
        <begin position="21"/>
        <end position="41"/>
    </location>
</feature>
<keyword evidence="4" id="KW-1185">Reference proteome</keyword>
<keyword evidence="1" id="KW-0175">Coiled coil</keyword>
<evidence type="ECO:0008006" key="5">
    <source>
        <dbReference type="Google" id="ProtNLM"/>
    </source>
</evidence>
<keyword evidence="2" id="KW-0812">Transmembrane</keyword>
<proteinExistence type="predicted"/>
<sequence length="205" mass="23329">MLPEVDLLPKYERGESILFKVFIAGLILCVLLFAVLGYFYFSTKATLADTEESVNALTQERDILSAEINNLESEQTTAFDQAIVFVENYDSPTSLFVDAFITLLPENGYVREYAYDYDSVTVETEFETMSDASAYIGHLNDSAYMNNVEMDYMETFTLEEEAEETELQNDMYDVVPRYRVSYSLQVDHQSLAGEEENDETAISGE</sequence>
<dbReference type="Proteomes" id="UP001597041">
    <property type="component" value="Unassembled WGS sequence"/>
</dbReference>
<feature type="coiled-coil region" evidence="1">
    <location>
        <begin position="47"/>
        <end position="74"/>
    </location>
</feature>
<comment type="caution">
    <text evidence="3">The sequence shown here is derived from an EMBL/GenBank/DDBJ whole genome shotgun (WGS) entry which is preliminary data.</text>
</comment>
<name>A0ABW3NHA2_9BACI</name>
<gene>
    <name evidence="3" type="ORF">ACFQ19_11090</name>
</gene>
<evidence type="ECO:0000313" key="3">
    <source>
        <dbReference type="EMBL" id="MFD1066568.1"/>
    </source>
</evidence>
<evidence type="ECO:0000256" key="1">
    <source>
        <dbReference type="SAM" id="Coils"/>
    </source>
</evidence>
<keyword evidence="2" id="KW-0472">Membrane</keyword>
<reference evidence="4" key="1">
    <citation type="journal article" date="2019" name="Int. J. Syst. Evol. Microbiol.">
        <title>The Global Catalogue of Microorganisms (GCM) 10K type strain sequencing project: providing services to taxonomists for standard genome sequencing and annotation.</title>
        <authorList>
            <consortium name="The Broad Institute Genomics Platform"/>
            <consortium name="The Broad Institute Genome Sequencing Center for Infectious Disease"/>
            <person name="Wu L."/>
            <person name="Ma J."/>
        </authorList>
    </citation>
    <scope>NUCLEOTIDE SEQUENCE [LARGE SCALE GENOMIC DNA]</scope>
    <source>
        <strain evidence="4">CCUG 56608</strain>
    </source>
</reference>
<keyword evidence="2" id="KW-1133">Transmembrane helix</keyword>
<organism evidence="3 4">
    <name type="scientific">Oceanobacillus locisalsi</name>
    <dbReference type="NCBI Taxonomy" id="546107"/>
    <lineage>
        <taxon>Bacteria</taxon>
        <taxon>Bacillati</taxon>
        <taxon>Bacillota</taxon>
        <taxon>Bacilli</taxon>
        <taxon>Bacillales</taxon>
        <taxon>Bacillaceae</taxon>
        <taxon>Oceanobacillus</taxon>
    </lineage>
</organism>
<accession>A0ABW3NHA2</accession>
<dbReference type="RefSeq" id="WP_379592145.1">
    <property type="nucleotide sequence ID" value="NZ_JBHTKK010000012.1"/>
</dbReference>
<evidence type="ECO:0000256" key="2">
    <source>
        <dbReference type="SAM" id="Phobius"/>
    </source>
</evidence>
<evidence type="ECO:0000313" key="4">
    <source>
        <dbReference type="Proteomes" id="UP001597041"/>
    </source>
</evidence>
<dbReference type="EMBL" id="JBHTKK010000012">
    <property type="protein sequence ID" value="MFD1066568.1"/>
    <property type="molecule type" value="Genomic_DNA"/>
</dbReference>